<dbReference type="Proteomes" id="UP000199598">
    <property type="component" value="Unassembled WGS sequence"/>
</dbReference>
<dbReference type="CDD" id="cd22362">
    <property type="entry name" value="TnsA_endonuclease-like"/>
    <property type="match status" value="1"/>
</dbReference>
<feature type="domain" description="TnsA endonuclease N-terminal" evidence="2">
    <location>
        <begin position="73"/>
        <end position="165"/>
    </location>
</feature>
<dbReference type="Pfam" id="PF08721">
    <property type="entry name" value="Tn7_Tnp_TnsA_C"/>
    <property type="match status" value="1"/>
</dbReference>
<keyword evidence="3" id="KW-0540">Nuclease</keyword>
<keyword evidence="3" id="KW-0378">Hydrolase</keyword>
<dbReference type="InterPro" id="IPR014833">
    <property type="entry name" value="TnsA_N"/>
</dbReference>
<keyword evidence="4" id="KW-1185">Reference proteome</keyword>
<accession>A0A1I4FL08</accession>
<dbReference type="RefSeq" id="WP_093523981.1">
    <property type="nucleotide sequence ID" value="NZ_FOSK01000020.1"/>
</dbReference>
<dbReference type="InterPro" id="IPR011335">
    <property type="entry name" value="Restrct_endonuc-II-like"/>
</dbReference>
<dbReference type="SUPFAM" id="SSF52980">
    <property type="entry name" value="Restriction endonuclease-like"/>
    <property type="match status" value="1"/>
</dbReference>
<dbReference type="SUPFAM" id="SSF46785">
    <property type="entry name" value="Winged helix' DNA-binding domain"/>
    <property type="match status" value="1"/>
</dbReference>
<comment type="caution">
    <text evidence="3">The sequence shown here is derived from an EMBL/GenBank/DDBJ whole genome shotgun (WGS) entry which is preliminary data.</text>
</comment>
<gene>
    <name evidence="3" type="ORF">SAMN04488518_1209</name>
</gene>
<dbReference type="EMBL" id="FOSK01000020">
    <property type="protein sequence ID" value="SFL18592.1"/>
    <property type="molecule type" value="Genomic_DNA"/>
</dbReference>
<dbReference type="GO" id="GO:0004519">
    <property type="term" value="F:endonuclease activity"/>
    <property type="evidence" value="ECO:0007669"/>
    <property type="project" value="UniProtKB-KW"/>
</dbReference>
<name>A0A1I4FL08_9HYPH</name>
<evidence type="ECO:0000313" key="3">
    <source>
        <dbReference type="EMBL" id="SFL18592.1"/>
    </source>
</evidence>
<dbReference type="Pfam" id="PF08722">
    <property type="entry name" value="Tn7_TnsA-like_N"/>
    <property type="match status" value="1"/>
</dbReference>
<dbReference type="InterPro" id="IPR036388">
    <property type="entry name" value="WH-like_DNA-bd_sf"/>
</dbReference>
<dbReference type="Gene3D" id="3.40.1350.10">
    <property type="match status" value="1"/>
</dbReference>
<dbReference type="InterPro" id="IPR036390">
    <property type="entry name" value="WH_DNA-bd_sf"/>
</dbReference>
<evidence type="ECO:0000259" key="2">
    <source>
        <dbReference type="Pfam" id="PF08722"/>
    </source>
</evidence>
<sequence length="276" mass="31991">MVGKSKAFSDAKFAKMIKEGRGSGEYSEYMPWLTVRDLPSLGRVNGAFGHKSKRTHHLLSDLELSVFLLLEWNSEVIQIREQFPLERDDTRKLALEAGIKHPSLAGVDQYMSSDFLVDTSDEQRPKFVLQAKYKDALQDARTVEKLELERRYWQAKGLPWYLITEREVPAVVTKNIKWLHPAMREEEGRIELTLEQMELYGHHFKKNPNKTLISICKELDVAYGLPLGQSLQEMRQLLAKRYFTFDIFVPITRLKAKELEAGDLGFIREVYLVSNQ</sequence>
<keyword evidence="3" id="KW-0255">Endonuclease</keyword>
<organism evidence="3 4">
    <name type="scientific">Pseudovibrio ascidiaceicola</name>
    <dbReference type="NCBI Taxonomy" id="285279"/>
    <lineage>
        <taxon>Bacteria</taxon>
        <taxon>Pseudomonadati</taxon>
        <taxon>Pseudomonadota</taxon>
        <taxon>Alphaproteobacteria</taxon>
        <taxon>Hyphomicrobiales</taxon>
        <taxon>Stappiaceae</taxon>
        <taxon>Pseudovibrio</taxon>
    </lineage>
</organism>
<dbReference type="Gene3D" id="1.10.10.10">
    <property type="entry name" value="Winged helix-like DNA-binding domain superfamily/Winged helix DNA-binding domain"/>
    <property type="match status" value="1"/>
</dbReference>
<reference evidence="3 4" key="1">
    <citation type="submission" date="2016-10" db="EMBL/GenBank/DDBJ databases">
        <authorList>
            <person name="Varghese N."/>
            <person name="Submissions S."/>
        </authorList>
    </citation>
    <scope>NUCLEOTIDE SEQUENCE [LARGE SCALE GENOMIC DNA]</scope>
    <source>
        <strain evidence="3 4">DSM 16392</strain>
    </source>
</reference>
<dbReference type="InterPro" id="IPR011856">
    <property type="entry name" value="tRNA_endonuc-like_dom_sf"/>
</dbReference>
<feature type="domain" description="TnsA endonuclease C-terminal" evidence="1">
    <location>
        <begin position="167"/>
        <end position="247"/>
    </location>
</feature>
<evidence type="ECO:0000313" key="4">
    <source>
        <dbReference type="Proteomes" id="UP000199598"/>
    </source>
</evidence>
<proteinExistence type="predicted"/>
<protein>
    <submittedName>
        <fullName evidence="3">TnsA endonuclease C terminal</fullName>
    </submittedName>
</protein>
<dbReference type="InterPro" id="IPR014832">
    <property type="entry name" value="TnsA_C"/>
</dbReference>
<evidence type="ECO:0000259" key="1">
    <source>
        <dbReference type="Pfam" id="PF08721"/>
    </source>
</evidence>